<dbReference type="Pfam" id="PF21530">
    <property type="entry name" value="Pif1_2B_dom"/>
    <property type="match status" value="1"/>
</dbReference>
<evidence type="ECO:0000256" key="4">
    <source>
        <dbReference type="RuleBase" id="RU361169"/>
    </source>
</evidence>
<evidence type="ECO:0000256" key="5">
    <source>
        <dbReference type="RuleBase" id="RU363044"/>
    </source>
</evidence>
<evidence type="ECO:0000259" key="8">
    <source>
        <dbReference type="Pfam" id="PF21530"/>
    </source>
</evidence>
<keyword evidence="5" id="KW-0233">DNA recombination</keyword>
<keyword evidence="5" id="KW-0347">Helicase</keyword>
<feature type="domain" description="Helitron helicase-like" evidence="7">
    <location>
        <begin position="340"/>
        <end position="520"/>
    </location>
</feature>
<comment type="catalytic activity">
    <reaction evidence="5">
        <text>ATP + H2O = ADP + phosphate + H(+)</text>
        <dbReference type="Rhea" id="RHEA:13065"/>
        <dbReference type="ChEBI" id="CHEBI:15377"/>
        <dbReference type="ChEBI" id="CHEBI:15378"/>
        <dbReference type="ChEBI" id="CHEBI:30616"/>
        <dbReference type="ChEBI" id="CHEBI:43474"/>
        <dbReference type="ChEBI" id="CHEBI:456216"/>
        <dbReference type="EC" id="5.6.2.3"/>
    </reaction>
</comment>
<dbReference type="InterPro" id="IPR049163">
    <property type="entry name" value="Pif1-like_2B_dom"/>
</dbReference>
<evidence type="ECO:0000313" key="9">
    <source>
        <dbReference type="EMBL" id="KAG5567783.1"/>
    </source>
</evidence>
<dbReference type="InterPro" id="IPR000743">
    <property type="entry name" value="Glyco_hydro_28"/>
</dbReference>
<accession>A0AAV6LTJ2</accession>
<dbReference type="InterPro" id="IPR025476">
    <property type="entry name" value="Helitron_helicase-like"/>
</dbReference>
<dbReference type="EMBL" id="JACTNZ010000001">
    <property type="protein sequence ID" value="KAG5567783.1"/>
    <property type="molecule type" value="Genomic_DNA"/>
</dbReference>
<comment type="similarity">
    <text evidence="1 4">Belongs to the glycosyl hydrolase 28 family.</text>
</comment>
<dbReference type="SUPFAM" id="SSF52540">
    <property type="entry name" value="P-loop containing nucleoside triphosphate hydrolases"/>
    <property type="match status" value="2"/>
</dbReference>
<dbReference type="Pfam" id="PF14214">
    <property type="entry name" value="Helitron_like_N"/>
    <property type="match status" value="1"/>
</dbReference>
<evidence type="ECO:0000259" key="7">
    <source>
        <dbReference type="Pfam" id="PF14214"/>
    </source>
</evidence>
<dbReference type="CDD" id="cd18809">
    <property type="entry name" value="SF1_C_RecD"/>
    <property type="match status" value="1"/>
</dbReference>
<keyword evidence="2 4" id="KW-0378">Hydrolase</keyword>
<dbReference type="Pfam" id="PF05970">
    <property type="entry name" value="PIF1"/>
    <property type="match status" value="1"/>
</dbReference>
<dbReference type="EC" id="5.6.2.3" evidence="5"/>
<dbReference type="PANTHER" id="PTHR10492:SF57">
    <property type="entry name" value="ATP-DEPENDENT DNA HELICASE"/>
    <property type="match status" value="1"/>
</dbReference>
<keyword evidence="5" id="KW-0547">Nucleotide-binding</keyword>
<proteinExistence type="inferred from homology"/>
<dbReference type="InterPro" id="IPR010285">
    <property type="entry name" value="DNA_helicase_pif1-like_DEAD"/>
</dbReference>
<gene>
    <name evidence="9" type="ORF">RHGRI_003085</name>
</gene>
<dbReference type="GO" id="GO:0006310">
    <property type="term" value="P:DNA recombination"/>
    <property type="evidence" value="ECO:0007669"/>
    <property type="project" value="UniProtKB-KW"/>
</dbReference>
<keyword evidence="5" id="KW-0234">DNA repair</keyword>
<evidence type="ECO:0000256" key="3">
    <source>
        <dbReference type="ARBA" id="ARBA00023295"/>
    </source>
</evidence>
<evidence type="ECO:0000313" key="10">
    <source>
        <dbReference type="Proteomes" id="UP000823749"/>
    </source>
</evidence>
<evidence type="ECO:0000259" key="6">
    <source>
        <dbReference type="Pfam" id="PF05970"/>
    </source>
</evidence>
<dbReference type="PANTHER" id="PTHR10492">
    <property type="match status" value="1"/>
</dbReference>
<dbReference type="SUPFAM" id="SSF51126">
    <property type="entry name" value="Pectin lyase-like"/>
    <property type="match status" value="1"/>
</dbReference>
<dbReference type="GO" id="GO:0006281">
    <property type="term" value="P:DNA repair"/>
    <property type="evidence" value="ECO:0007669"/>
    <property type="project" value="UniProtKB-KW"/>
</dbReference>
<sequence>MELSKGKGKAICVAKGKKSMLNGDLERTVTFLREKNVGVVIRDERELNQIRMHGEKAKEKAISGGKENAAPKVAPNDNVRSKAQCLRRERERARECIQPRWPASFSSLTPSRRRLACLEGGMTSTSIEIPTNIPKRAMVSHAFESSSVVVLPKTPNLRDYSSSARTPITVDSMLCHHEPQACQHSIPHIEDSVAMPSIAMDEPEMCHPSMPPRNLEEEFLAVATAHAQLLDKELLAMPGTSLAPIHRSLTDCRRYNLPTADEIAIILPGDGTEKSGMRDIVLHLRGNNGFMRVNECHPAYLPLHYVLLFPRGELGWEPEMRHWDVQSKQYTDKRLTQMEFYSFRLFQRNSEYSTILRAGKLFQEFIVDAWAATEQNRLNFHRLNQGKIRSELYQDLADIGPDGLGPGQVGKRIILPSSFPGCPRYMFQIFQDSMAITRHNQHPDIFLTMTVNPNWPEITEALLPHQKAVDRPDLVARVFELKRKCLMNEIKKKQVFGKIVGYVYTIEYQKRGLPHMHLLLFLEGPDKIHTCAQVDKVVCAEFPDPIKDPSLFDTVKGCMVHGPCGARNPQAACMENGKCTKKYPKAFSETTTMDQDGYPIYRRRSDGRVYIVRGHPVDNRDVVPYNAYLSRLFNCHINVEVCAGMRCVKYIHKYIYKGNDRATMVLGPIDEIKEYLDARYIGPVEAAWRLFGYSMHEEIPTVVRLALHLPGKHNSLFNTEESMHDIVARAEQEITTLTGFFAYCQANEYARAFTYQEFPQHFVWIKSEKRWKPRERGFAIGRMYFVSPNAGEIFYLRLLLSVVRGPESYECLRTVNNILHDTFKSACIARGLLEDDEEWVQCLEEAAIMKTGYQLRRLFCVILTQCSPSQPAALWDKFAMHICDDLSCKIQALFFIPNPTAAQIEDYGLYLSDELLQESGKNLKDFPPMQLPIGNWSVVVGNRLILEHQQLISDAQRLDVNINVESLNEEQRAAYTAIITSVFENKGTTFFLNGGAGTGKTFLYNTVATKCRSLGHVVVSVASSGIASLLLVGGRTAHSTFSIPLDVLEDSFCSFSKQSLQAELFRKTRLIIWDEVPMQHRYCVEAVDRTLQDICDNNKPFGGITVVLGGDFRQILPVIPKGVREQIVGASLRRSLLWNCMHILTLSLNMRLNSTDLANSNFAEFLNEIGTNPEEVVELPSTIQKCESVSELLFIVYPQLDVVGTITPTFLNERTILSARNDDVSAINLAALNVFPGDTTTYFAADKMSFDDAHDRSITNRYPNEYLNSLNPSGLPPFKLDLKVGCPIMLLRNIAPKAGLCNGTRLMIVNCANRIIEAQILTGDKFGDLVFIPRISLTPSSSEMPFEMTRRQFPIRLAYAMTINKSQGQSVNFVGIDLRTPVFSHGQLYVALSRCTSGDRISVLLSNDASRSTTNIVYPEVALLFILTLSDAVEPLGDQSEGQCEYRTPLVPRPHSVSILEFGAVGDGKTLNTVAFQNAIFYLKSFADKGGAQLYVPPGRWLTGSFNLTSHLTLFLEREAVVLGSQDYFNWDIVEPLPSYGRGIELPGGRYRSLITGNKLTDVVITGDNGTIDGQGSVWWELFSSHSLNYSRPHLVEFISSNDIVVSNITFLNSPAWNIHPAYCSNVLVQNITAHSPPASPYTSGIVPDSSKHVCIEYSNISMGHDAIVLKSGWDEYGISFSRPTTDVHIRGVRLESSSGSALAFGSEMSGGISNVLAQHLHLHDSFVGIAIKTSKGRGGYVKDILISEVEMVNVHIAIEATGQCESHPDDKFDPSALPMVKGLTFKDVAGTNITTAGAFSGIYDSPFTSICLLNISLSIAYDPSSTSSWACSDVSGFSEIVSPEPCPDLQSSLPNSSSACFFLLNPRSHVAIF</sequence>
<dbReference type="GO" id="GO:0004650">
    <property type="term" value="F:polygalacturonase activity"/>
    <property type="evidence" value="ECO:0007669"/>
    <property type="project" value="InterPro"/>
</dbReference>
<dbReference type="GO" id="GO:0005975">
    <property type="term" value="P:carbohydrate metabolic process"/>
    <property type="evidence" value="ECO:0007669"/>
    <property type="project" value="InterPro"/>
</dbReference>
<dbReference type="InterPro" id="IPR027417">
    <property type="entry name" value="P-loop_NTPase"/>
</dbReference>
<dbReference type="GO" id="GO:0005524">
    <property type="term" value="F:ATP binding"/>
    <property type="evidence" value="ECO:0007669"/>
    <property type="project" value="UniProtKB-KW"/>
</dbReference>
<dbReference type="GO" id="GO:0043139">
    <property type="term" value="F:5'-3' DNA helicase activity"/>
    <property type="evidence" value="ECO:0007669"/>
    <property type="project" value="UniProtKB-EC"/>
</dbReference>
<dbReference type="Gene3D" id="2.160.20.10">
    <property type="entry name" value="Single-stranded right-handed beta-helix, Pectin lyase-like"/>
    <property type="match status" value="1"/>
</dbReference>
<dbReference type="InterPro" id="IPR012334">
    <property type="entry name" value="Pectin_lyas_fold"/>
</dbReference>
<feature type="domain" description="DNA helicase Pif1-like DEAD-box helicase" evidence="6">
    <location>
        <begin position="967"/>
        <end position="1170"/>
    </location>
</feature>
<protein>
    <recommendedName>
        <fullName evidence="5">ATP-dependent DNA helicase</fullName>
        <ecNumber evidence="4">3.2.1.-</ecNumber>
        <ecNumber evidence="5">5.6.2.3</ecNumber>
    </recommendedName>
</protein>
<comment type="caution">
    <text evidence="9">The sequence shown here is derived from an EMBL/GenBank/DDBJ whole genome shotgun (WGS) entry which is preliminary data.</text>
</comment>
<reference evidence="9" key="1">
    <citation type="submission" date="2020-08" db="EMBL/GenBank/DDBJ databases">
        <title>Plant Genome Project.</title>
        <authorList>
            <person name="Zhang R.-G."/>
        </authorList>
    </citation>
    <scope>NUCLEOTIDE SEQUENCE</scope>
    <source>
        <strain evidence="9">WSP0</strain>
        <tissue evidence="9">Leaf</tissue>
    </source>
</reference>
<keyword evidence="3 4" id="KW-0326">Glycosidase</keyword>
<organism evidence="9 10">
    <name type="scientific">Rhododendron griersonianum</name>
    <dbReference type="NCBI Taxonomy" id="479676"/>
    <lineage>
        <taxon>Eukaryota</taxon>
        <taxon>Viridiplantae</taxon>
        <taxon>Streptophyta</taxon>
        <taxon>Embryophyta</taxon>
        <taxon>Tracheophyta</taxon>
        <taxon>Spermatophyta</taxon>
        <taxon>Magnoliopsida</taxon>
        <taxon>eudicotyledons</taxon>
        <taxon>Gunneridae</taxon>
        <taxon>Pentapetalae</taxon>
        <taxon>asterids</taxon>
        <taxon>Ericales</taxon>
        <taxon>Ericaceae</taxon>
        <taxon>Ericoideae</taxon>
        <taxon>Rhodoreae</taxon>
        <taxon>Rhododendron</taxon>
    </lineage>
</organism>
<evidence type="ECO:0000256" key="1">
    <source>
        <dbReference type="ARBA" id="ARBA00008834"/>
    </source>
</evidence>
<dbReference type="EC" id="3.2.1.-" evidence="4"/>
<comment type="cofactor">
    <cofactor evidence="5">
        <name>Mg(2+)</name>
        <dbReference type="ChEBI" id="CHEBI:18420"/>
    </cofactor>
</comment>
<dbReference type="Pfam" id="PF00295">
    <property type="entry name" value="Glyco_hydro_28"/>
    <property type="match status" value="1"/>
</dbReference>
<keyword evidence="5" id="KW-0067">ATP-binding</keyword>
<comment type="similarity">
    <text evidence="5">Belongs to the helicase family.</text>
</comment>
<keyword evidence="5" id="KW-0227">DNA damage</keyword>
<dbReference type="GO" id="GO:0000723">
    <property type="term" value="P:telomere maintenance"/>
    <property type="evidence" value="ECO:0007669"/>
    <property type="project" value="InterPro"/>
</dbReference>
<feature type="domain" description="DNA helicase Pif1-like 2B" evidence="8">
    <location>
        <begin position="1265"/>
        <end position="1310"/>
    </location>
</feature>
<keyword evidence="10" id="KW-1185">Reference proteome</keyword>
<evidence type="ECO:0000256" key="2">
    <source>
        <dbReference type="ARBA" id="ARBA00022801"/>
    </source>
</evidence>
<name>A0AAV6LTJ2_9ERIC</name>
<dbReference type="Gene3D" id="3.40.50.300">
    <property type="entry name" value="P-loop containing nucleotide triphosphate hydrolases"/>
    <property type="match status" value="1"/>
</dbReference>
<dbReference type="InterPro" id="IPR011050">
    <property type="entry name" value="Pectin_lyase_fold/virulence"/>
</dbReference>
<dbReference type="Proteomes" id="UP000823749">
    <property type="component" value="Chromosome 1"/>
</dbReference>